<evidence type="ECO:0000313" key="12">
    <source>
        <dbReference type="Proteomes" id="UP000186922"/>
    </source>
</evidence>
<keyword evidence="2" id="KW-1003">Cell membrane</keyword>
<dbReference type="STRING" id="947166.A0A1D1VZ58"/>
<dbReference type="GO" id="GO:0045202">
    <property type="term" value="C:synapse"/>
    <property type="evidence" value="ECO:0007669"/>
    <property type="project" value="GOC"/>
</dbReference>
<evidence type="ECO:0000256" key="3">
    <source>
        <dbReference type="ARBA" id="ARBA00022692"/>
    </source>
</evidence>
<comment type="subcellular location">
    <subcellularLocation>
        <location evidence="1">Cell membrane</location>
        <topology evidence="1">Multi-pass membrane protein</topology>
    </subcellularLocation>
</comment>
<dbReference type="PROSITE" id="PS50262">
    <property type="entry name" value="G_PROTEIN_RECEP_F1_2"/>
    <property type="match status" value="1"/>
</dbReference>
<keyword evidence="5" id="KW-0297">G-protein coupled receptor</keyword>
<dbReference type="PANTHER" id="PTHR24247:SF202">
    <property type="entry name" value="5-HYDROXYTRYPTAMINE RECEPTOR 1"/>
    <property type="match status" value="1"/>
</dbReference>
<feature type="transmembrane region" description="Helical" evidence="9">
    <location>
        <begin position="38"/>
        <end position="65"/>
    </location>
</feature>
<dbReference type="GO" id="GO:0007187">
    <property type="term" value="P:G protein-coupled receptor signaling pathway, coupled to cyclic nucleotide second messenger"/>
    <property type="evidence" value="ECO:0007669"/>
    <property type="project" value="TreeGrafter"/>
</dbReference>
<dbReference type="EMBL" id="BDGG01000013">
    <property type="protein sequence ID" value="GAV06236.1"/>
    <property type="molecule type" value="Genomic_DNA"/>
</dbReference>
<sequence length="113" mass="12353">MVSAMLSNSSIIVNFSTQSANLSSNVSGVSSDRPDEGAAWWLMLLVILVVFITVTANFAVMLAFLMEPKLGTPFNFLVLNMTVADFLDGVPDTPLTITGYTYFGYWPYSVVLQ</sequence>
<protein>
    <recommendedName>
        <fullName evidence="10">G-protein coupled receptors family 1 profile domain-containing protein</fullName>
    </recommendedName>
</protein>
<evidence type="ECO:0000256" key="5">
    <source>
        <dbReference type="ARBA" id="ARBA00023040"/>
    </source>
</evidence>
<evidence type="ECO:0000256" key="9">
    <source>
        <dbReference type="SAM" id="Phobius"/>
    </source>
</evidence>
<name>A0A1D1VZ58_RAMVA</name>
<keyword evidence="8" id="KW-0807">Transducer</keyword>
<keyword evidence="3 9" id="KW-0812">Transmembrane</keyword>
<dbReference type="GO" id="GO:0004993">
    <property type="term" value="F:G protein-coupled serotonin receptor activity"/>
    <property type="evidence" value="ECO:0007669"/>
    <property type="project" value="TreeGrafter"/>
</dbReference>
<reference evidence="11 12" key="1">
    <citation type="journal article" date="2016" name="Nat. Commun.">
        <title>Extremotolerant tardigrade genome and improved radiotolerance of human cultured cells by tardigrade-unique protein.</title>
        <authorList>
            <person name="Hashimoto T."/>
            <person name="Horikawa D.D."/>
            <person name="Saito Y."/>
            <person name="Kuwahara H."/>
            <person name="Kozuka-Hata H."/>
            <person name="Shin-I T."/>
            <person name="Minakuchi Y."/>
            <person name="Ohishi K."/>
            <person name="Motoyama A."/>
            <person name="Aizu T."/>
            <person name="Enomoto A."/>
            <person name="Kondo K."/>
            <person name="Tanaka S."/>
            <person name="Hara Y."/>
            <person name="Koshikawa S."/>
            <person name="Sagara H."/>
            <person name="Miura T."/>
            <person name="Yokobori S."/>
            <person name="Miyagawa K."/>
            <person name="Suzuki Y."/>
            <person name="Kubo T."/>
            <person name="Oyama M."/>
            <person name="Kohara Y."/>
            <person name="Fujiyama A."/>
            <person name="Arakawa K."/>
            <person name="Katayama T."/>
            <person name="Toyoda A."/>
            <person name="Kunieda T."/>
        </authorList>
    </citation>
    <scope>NUCLEOTIDE SEQUENCE [LARGE SCALE GENOMIC DNA]</scope>
    <source>
        <strain evidence="11 12">YOKOZUNA-1</strain>
    </source>
</reference>
<dbReference type="GO" id="GO:0007268">
    <property type="term" value="P:chemical synaptic transmission"/>
    <property type="evidence" value="ECO:0007669"/>
    <property type="project" value="TreeGrafter"/>
</dbReference>
<dbReference type="GO" id="GO:0005886">
    <property type="term" value="C:plasma membrane"/>
    <property type="evidence" value="ECO:0007669"/>
    <property type="project" value="UniProtKB-SubCell"/>
</dbReference>
<proteinExistence type="predicted"/>
<evidence type="ECO:0000256" key="6">
    <source>
        <dbReference type="ARBA" id="ARBA00023136"/>
    </source>
</evidence>
<feature type="domain" description="G-protein coupled receptors family 1 profile" evidence="10">
    <location>
        <begin position="56"/>
        <end position="113"/>
    </location>
</feature>
<keyword evidence="6 9" id="KW-0472">Membrane</keyword>
<dbReference type="GO" id="GO:0030594">
    <property type="term" value="F:neurotransmitter receptor activity"/>
    <property type="evidence" value="ECO:0007669"/>
    <property type="project" value="TreeGrafter"/>
</dbReference>
<gene>
    <name evidence="11" type="primary">RvY_16257-1</name>
    <name evidence="11" type="synonym">RvY_16257.1</name>
    <name evidence="11" type="ORF">RvY_16257</name>
</gene>
<keyword evidence="7" id="KW-0675">Receptor</keyword>
<organism evidence="11 12">
    <name type="scientific">Ramazzottius varieornatus</name>
    <name type="common">Water bear</name>
    <name type="synonym">Tardigrade</name>
    <dbReference type="NCBI Taxonomy" id="947166"/>
    <lineage>
        <taxon>Eukaryota</taxon>
        <taxon>Metazoa</taxon>
        <taxon>Ecdysozoa</taxon>
        <taxon>Tardigrada</taxon>
        <taxon>Eutardigrada</taxon>
        <taxon>Parachela</taxon>
        <taxon>Hypsibioidea</taxon>
        <taxon>Ramazzottiidae</taxon>
        <taxon>Ramazzottius</taxon>
    </lineage>
</organism>
<dbReference type="InterPro" id="IPR017452">
    <property type="entry name" value="GPCR_Rhodpsn_7TM"/>
</dbReference>
<evidence type="ECO:0000313" key="11">
    <source>
        <dbReference type="EMBL" id="GAV06236.1"/>
    </source>
</evidence>
<evidence type="ECO:0000256" key="8">
    <source>
        <dbReference type="ARBA" id="ARBA00023224"/>
    </source>
</evidence>
<evidence type="ECO:0000256" key="2">
    <source>
        <dbReference type="ARBA" id="ARBA00022475"/>
    </source>
</evidence>
<evidence type="ECO:0000259" key="10">
    <source>
        <dbReference type="PROSITE" id="PS50262"/>
    </source>
</evidence>
<accession>A0A1D1VZ58</accession>
<evidence type="ECO:0000256" key="4">
    <source>
        <dbReference type="ARBA" id="ARBA00022989"/>
    </source>
</evidence>
<evidence type="ECO:0000256" key="7">
    <source>
        <dbReference type="ARBA" id="ARBA00023170"/>
    </source>
</evidence>
<dbReference type="PANTHER" id="PTHR24247">
    <property type="entry name" value="5-HYDROXYTRYPTAMINE RECEPTOR"/>
    <property type="match status" value="1"/>
</dbReference>
<dbReference type="Proteomes" id="UP000186922">
    <property type="component" value="Unassembled WGS sequence"/>
</dbReference>
<comment type="caution">
    <text evidence="11">The sequence shown here is derived from an EMBL/GenBank/DDBJ whole genome shotgun (WGS) entry which is preliminary data.</text>
</comment>
<dbReference type="OrthoDB" id="5985475at2759"/>
<dbReference type="SUPFAM" id="SSF81321">
    <property type="entry name" value="Family A G protein-coupled receptor-like"/>
    <property type="match status" value="1"/>
</dbReference>
<evidence type="ECO:0000256" key="1">
    <source>
        <dbReference type="ARBA" id="ARBA00004651"/>
    </source>
</evidence>
<dbReference type="AlphaFoldDB" id="A0A1D1VZ58"/>
<dbReference type="GO" id="GO:0030425">
    <property type="term" value="C:dendrite"/>
    <property type="evidence" value="ECO:0007669"/>
    <property type="project" value="TreeGrafter"/>
</dbReference>
<dbReference type="Gene3D" id="1.20.1070.10">
    <property type="entry name" value="Rhodopsin 7-helix transmembrane proteins"/>
    <property type="match status" value="1"/>
</dbReference>
<keyword evidence="12" id="KW-1185">Reference proteome</keyword>
<keyword evidence="4 9" id="KW-1133">Transmembrane helix</keyword>